<feature type="transmembrane region" description="Helical" evidence="1">
    <location>
        <begin position="84"/>
        <end position="105"/>
    </location>
</feature>
<organism evidence="2">
    <name type="scientific">Psilocybe cubensis</name>
    <name type="common">Psychedelic mushroom</name>
    <name type="synonym">Stropharia cubensis</name>
    <dbReference type="NCBI Taxonomy" id="181762"/>
    <lineage>
        <taxon>Eukaryota</taxon>
        <taxon>Fungi</taxon>
        <taxon>Dikarya</taxon>
        <taxon>Basidiomycota</taxon>
        <taxon>Agaricomycotina</taxon>
        <taxon>Agaricomycetes</taxon>
        <taxon>Agaricomycetidae</taxon>
        <taxon>Agaricales</taxon>
        <taxon>Agaricineae</taxon>
        <taxon>Strophariaceae</taxon>
        <taxon>Psilocybe</taxon>
    </lineage>
</organism>
<name>A0A8H7XNM8_PSICU</name>
<proteinExistence type="predicted"/>
<evidence type="ECO:0000256" key="1">
    <source>
        <dbReference type="SAM" id="Phobius"/>
    </source>
</evidence>
<comment type="caution">
    <text evidence="2">The sequence shown here is derived from an EMBL/GenBank/DDBJ whole genome shotgun (WGS) entry which is preliminary data.</text>
</comment>
<keyword evidence="1" id="KW-0472">Membrane</keyword>
<reference evidence="2" key="1">
    <citation type="submission" date="2021-02" db="EMBL/GenBank/DDBJ databases">
        <title>Psilocybe cubensis genome.</title>
        <authorList>
            <person name="Mckernan K.J."/>
            <person name="Crawford S."/>
            <person name="Trippe A."/>
            <person name="Kane L.T."/>
            <person name="Mclaughlin S."/>
        </authorList>
    </citation>
    <scope>NUCLEOTIDE SEQUENCE [LARGE SCALE GENOMIC DNA]</scope>
    <source>
        <strain evidence="2">MGC-MH-2018</strain>
    </source>
</reference>
<gene>
    <name evidence="2" type="ORF">JR316_010166</name>
</gene>
<protein>
    <submittedName>
        <fullName evidence="2">Uncharacterized protein</fullName>
    </submittedName>
</protein>
<keyword evidence="1" id="KW-0812">Transmembrane</keyword>
<dbReference type="EMBL" id="JAFIQS010000011">
    <property type="protein sequence ID" value="KAG5164531.1"/>
    <property type="molecule type" value="Genomic_DNA"/>
</dbReference>
<keyword evidence="1" id="KW-1133">Transmembrane helix</keyword>
<evidence type="ECO:0000313" key="2">
    <source>
        <dbReference type="EMBL" id="KAG5164531.1"/>
    </source>
</evidence>
<dbReference type="AlphaFoldDB" id="A0A8H7XNM8"/>
<sequence length="150" mass="16594">MTTQSVTVVRIGSTGYCISEHVAGYVTSAAVAPLVNDTLVFLAISWRLMQNSVVGEKHRFRLRAMILGQRMPSLSHALLKDGQIYYLTTVTSNLLTVVLMALPSLPVTYRTMLAGPNIMLMNIMACRVFRKTKLGLFDNDAIPTFHTDDS</sequence>
<accession>A0A8H7XNM8</accession>